<dbReference type="EMBL" id="OOIN01000007">
    <property type="protein sequence ID" value="SPO24118.1"/>
    <property type="molecule type" value="Genomic_DNA"/>
</dbReference>
<evidence type="ECO:0000313" key="3">
    <source>
        <dbReference type="Proteomes" id="UP000324022"/>
    </source>
</evidence>
<reference evidence="2 3" key="1">
    <citation type="submission" date="2018-03" db="EMBL/GenBank/DDBJ databases">
        <authorList>
            <person name="Guldener U."/>
        </authorList>
    </citation>
    <scope>NUCLEOTIDE SEQUENCE [LARGE SCALE GENOMIC DNA]</scope>
    <source>
        <strain evidence="2 3">NBRC100155</strain>
    </source>
</reference>
<accession>A0A5C3E0V5</accession>
<name>A0A5C3E0V5_9BASI</name>
<organism evidence="2 3">
    <name type="scientific">Ustilago trichophora</name>
    <dbReference type="NCBI Taxonomy" id="86804"/>
    <lineage>
        <taxon>Eukaryota</taxon>
        <taxon>Fungi</taxon>
        <taxon>Dikarya</taxon>
        <taxon>Basidiomycota</taxon>
        <taxon>Ustilaginomycotina</taxon>
        <taxon>Ustilaginomycetes</taxon>
        <taxon>Ustilaginales</taxon>
        <taxon>Ustilaginaceae</taxon>
        <taxon>Ustilago</taxon>
    </lineage>
</organism>
<proteinExistence type="predicted"/>
<evidence type="ECO:0000313" key="2">
    <source>
        <dbReference type="EMBL" id="SPO24118.1"/>
    </source>
</evidence>
<gene>
    <name evidence="2" type="ORF">UTRI_03386</name>
</gene>
<evidence type="ECO:0000256" key="1">
    <source>
        <dbReference type="SAM" id="MobiDB-lite"/>
    </source>
</evidence>
<dbReference type="OrthoDB" id="2556559at2759"/>
<dbReference type="AlphaFoldDB" id="A0A5C3E0V5"/>
<protein>
    <submittedName>
        <fullName evidence="2">Uncharacterized protein</fullName>
    </submittedName>
</protein>
<sequence length="252" mass="28820">MSRLQKQEQVLQNQSQTRDWDHKRFSFCYNFILKKEHFFLQGHLWLAQKPRVQHQLPDYSTLNNLRLAPHQEFFNAPRQESANITEEVLEEAALPDSYEIEHVARVSSCMLCAGPKDSAAYGYVKCKQAKQMWKSIMPMLQKLINRAGVPINMRNVVLGWPAIKYGLQNNYSPKLELDGFASEHVTLVASTINEAYQRCTASKPPAFVKRWVDRSAFMQEVNGELKFQQMSNNAATTPAETQPQNPTPSSAS</sequence>
<keyword evidence="3" id="KW-1185">Reference proteome</keyword>
<feature type="region of interest" description="Disordered" evidence="1">
    <location>
        <begin position="230"/>
        <end position="252"/>
    </location>
</feature>
<dbReference type="Proteomes" id="UP000324022">
    <property type="component" value="Unassembled WGS sequence"/>
</dbReference>